<protein>
    <submittedName>
        <fullName evidence="1">Uncharacterized protein</fullName>
    </submittedName>
</protein>
<name>A0A2S9T7G0_9BACT</name>
<dbReference type="CDD" id="cd00085">
    <property type="entry name" value="HNHc"/>
    <property type="match status" value="1"/>
</dbReference>
<dbReference type="Proteomes" id="UP000238281">
    <property type="component" value="Unassembled WGS sequence"/>
</dbReference>
<dbReference type="RefSeq" id="WP_105915045.1">
    <property type="nucleotide sequence ID" value="NZ_NXGE01000002.1"/>
</dbReference>
<dbReference type="Gene3D" id="3.30.40.220">
    <property type="match status" value="1"/>
</dbReference>
<evidence type="ECO:0000313" key="2">
    <source>
        <dbReference type="Proteomes" id="UP000238281"/>
    </source>
</evidence>
<comment type="caution">
    <text evidence="1">The sequence shown here is derived from an EMBL/GenBank/DDBJ whole genome shotgun (WGS) entry which is preliminary data.</text>
</comment>
<organism evidence="1 2">
    <name type="scientific">Aliarcobacter cryaerophilus</name>
    <dbReference type="NCBI Taxonomy" id="28198"/>
    <lineage>
        <taxon>Bacteria</taxon>
        <taxon>Pseudomonadati</taxon>
        <taxon>Campylobacterota</taxon>
        <taxon>Epsilonproteobacteria</taxon>
        <taxon>Campylobacterales</taxon>
        <taxon>Arcobacteraceae</taxon>
        <taxon>Aliarcobacter</taxon>
    </lineage>
</organism>
<sequence>MAKYLYAVLRRAIACKIMECEIIGKKEFIGDVSDWTVYKEENEIYHLIKFTSKTNDGYKFPFDESKIVKHIDDNIINIFKFLHSNNSENEEEKCENVENSVDFNFYLVLNNCDDVTEFPDKSLSNKKTFDYLILKKELFTCCKNTEIKIPKIPKISKCFNSLSNTGFKVKENPQNSNNYEINLYPYPCNYNPHNIEALKKVEIKNDDCSNIQTAKIEEDLPNIDYNRILERSFIYQIEYGTEDELTEILEFCCDENNNNECCKKIKLNCKKENKCKFDKLKEFIKINQQKLKDKDLIIKFNKLSEEEKKDLCIYDFKEIFKCYFDEKIKLDEFKRKFFENRRKCAYCGVPENKLDLLYTVRSGRGYRLEYDRIISRDGNKKVEYSLSNIVLACYWCNNAKTDTFSPKEFKPIARGINIIWNTKLRKSGEIYKKILFPNKSKIWKIKEN</sequence>
<reference evidence="1 2" key="1">
    <citation type="submission" date="2017-09" db="EMBL/GenBank/DDBJ databases">
        <title>Reassesment of A. cryaerophilus.</title>
        <authorList>
            <person name="Perez-Cataluna A."/>
            <person name="Collado L."/>
            <person name="Salgado O."/>
            <person name="Lefinanco V."/>
            <person name="Figueras M.J."/>
        </authorList>
    </citation>
    <scope>NUCLEOTIDE SEQUENCE [LARGE SCALE GENOMIC DNA]</scope>
    <source>
        <strain evidence="1 2">LMG 10210</strain>
    </source>
</reference>
<evidence type="ECO:0000313" key="1">
    <source>
        <dbReference type="EMBL" id="PRM94778.1"/>
    </source>
</evidence>
<dbReference type="AlphaFoldDB" id="A0A2S9T7G0"/>
<proteinExistence type="predicted"/>
<gene>
    <name evidence="1" type="ORF">CJ673_04245</name>
</gene>
<dbReference type="EMBL" id="NXGE01000002">
    <property type="protein sequence ID" value="PRM94778.1"/>
    <property type="molecule type" value="Genomic_DNA"/>
</dbReference>
<accession>A0A2S9T7G0</accession>
<dbReference type="InterPro" id="IPR003615">
    <property type="entry name" value="HNH_nuc"/>
</dbReference>